<gene>
    <name evidence="1" type="ORF">SAY87_024608</name>
</gene>
<reference evidence="1 2" key="1">
    <citation type="journal article" date="2023" name="Hortic Res">
        <title>Pangenome of water caltrop reveals structural variations and asymmetric subgenome divergence after allopolyploidization.</title>
        <authorList>
            <person name="Zhang X."/>
            <person name="Chen Y."/>
            <person name="Wang L."/>
            <person name="Yuan Y."/>
            <person name="Fang M."/>
            <person name="Shi L."/>
            <person name="Lu R."/>
            <person name="Comes H.P."/>
            <person name="Ma Y."/>
            <person name="Chen Y."/>
            <person name="Huang G."/>
            <person name="Zhou Y."/>
            <person name="Zheng Z."/>
            <person name="Qiu Y."/>
        </authorList>
    </citation>
    <scope>NUCLEOTIDE SEQUENCE [LARGE SCALE GENOMIC DNA]</scope>
    <source>
        <tissue evidence="1">Roots</tissue>
    </source>
</reference>
<sequence>MKSWIRNYVRESSLWDLRAHRSIIPVYSSTTSPTLEKLYKHPPLSATSPVYFPYKYPSPPPSPSPPPPVILRHYHPMISCTRTINPPPPLLPPVYKCARGRAFWRESLRIRRTRKLLRRWIYHTQQHGAVRFSFLHLLYKRFVYK</sequence>
<evidence type="ECO:0000313" key="2">
    <source>
        <dbReference type="Proteomes" id="UP001345219"/>
    </source>
</evidence>
<keyword evidence="2" id="KW-1185">Reference proteome</keyword>
<accession>A0AAN7G9P3</accession>
<name>A0AAN7G9P3_9MYRT</name>
<protein>
    <submittedName>
        <fullName evidence="1">Uncharacterized protein</fullName>
    </submittedName>
</protein>
<evidence type="ECO:0000313" key="1">
    <source>
        <dbReference type="EMBL" id="KAK4741020.1"/>
    </source>
</evidence>
<organism evidence="1 2">
    <name type="scientific">Trapa incisa</name>
    <dbReference type="NCBI Taxonomy" id="236973"/>
    <lineage>
        <taxon>Eukaryota</taxon>
        <taxon>Viridiplantae</taxon>
        <taxon>Streptophyta</taxon>
        <taxon>Embryophyta</taxon>
        <taxon>Tracheophyta</taxon>
        <taxon>Spermatophyta</taxon>
        <taxon>Magnoliopsida</taxon>
        <taxon>eudicotyledons</taxon>
        <taxon>Gunneridae</taxon>
        <taxon>Pentapetalae</taxon>
        <taxon>rosids</taxon>
        <taxon>malvids</taxon>
        <taxon>Myrtales</taxon>
        <taxon>Lythraceae</taxon>
        <taxon>Trapa</taxon>
    </lineage>
</organism>
<dbReference type="AlphaFoldDB" id="A0AAN7G9P3"/>
<dbReference type="Proteomes" id="UP001345219">
    <property type="component" value="Chromosome 19"/>
</dbReference>
<comment type="caution">
    <text evidence="1">The sequence shown here is derived from an EMBL/GenBank/DDBJ whole genome shotgun (WGS) entry which is preliminary data.</text>
</comment>
<proteinExistence type="predicted"/>
<dbReference type="EMBL" id="JAXIOK010000024">
    <property type="protein sequence ID" value="KAK4741020.1"/>
    <property type="molecule type" value="Genomic_DNA"/>
</dbReference>